<keyword evidence="5" id="KW-0460">Magnesium</keyword>
<dbReference type="Gene3D" id="1.10.600.10">
    <property type="entry name" value="Farnesyl Diphosphate Synthase"/>
    <property type="match status" value="1"/>
</dbReference>
<organism evidence="7 8">
    <name type="scientific">Metallumcola ferriviriculae</name>
    <dbReference type="NCBI Taxonomy" id="3039180"/>
    <lineage>
        <taxon>Bacteria</taxon>
        <taxon>Bacillati</taxon>
        <taxon>Bacillota</taxon>
        <taxon>Clostridia</taxon>
        <taxon>Neomoorellales</taxon>
        <taxon>Desulfitibacteraceae</taxon>
        <taxon>Metallumcola</taxon>
    </lineage>
</organism>
<evidence type="ECO:0000256" key="1">
    <source>
        <dbReference type="ARBA" id="ARBA00001946"/>
    </source>
</evidence>
<dbReference type="CDD" id="cd00685">
    <property type="entry name" value="Trans_IPPS_HT"/>
    <property type="match status" value="1"/>
</dbReference>
<dbReference type="PROSITE" id="PS00723">
    <property type="entry name" value="POLYPRENYL_SYNTHASE_1"/>
    <property type="match status" value="1"/>
</dbReference>
<evidence type="ECO:0000256" key="6">
    <source>
        <dbReference type="RuleBase" id="RU004466"/>
    </source>
</evidence>
<evidence type="ECO:0000256" key="5">
    <source>
        <dbReference type="ARBA" id="ARBA00022842"/>
    </source>
</evidence>
<dbReference type="SUPFAM" id="SSF48576">
    <property type="entry name" value="Terpenoid synthases"/>
    <property type="match status" value="1"/>
</dbReference>
<dbReference type="PANTHER" id="PTHR12001">
    <property type="entry name" value="GERANYLGERANYL PYROPHOSPHATE SYNTHASE"/>
    <property type="match status" value="1"/>
</dbReference>
<comment type="similarity">
    <text evidence="2 6">Belongs to the FPP/GGPP synthase family.</text>
</comment>
<sequence>MFEHTLFREIRKDLKQVEKELNKYVEAPNEMLAETSAHLLQAGGKRLRPAFALLAGKFHDYSLDELMPLAVALELIHMASLVHDDVVDASLTRRGRPTVRAQWGNRVSIHTGDYLFAKSLILISHYQDPRVAQVLSRVSVQMCQGEIQQIATAFQPHQDIRDYFYRIKRKTALLISASCQLGGVVSGAPDHVIRALTLYGYYLGMAFQVTDDILDLVADERVLGKPVGSDLRQGIITLPVIYAEKNSEHRDVLIKIISHQDKGEGEVLEAIELVKESGGIDYAFSISRKYLEKAKGQLALLPNVGTKKTLGKIADFINIRRY</sequence>
<gene>
    <name evidence="7" type="ORF">MFMK1_002378</name>
</gene>
<comment type="cofactor">
    <cofactor evidence="1">
        <name>Mg(2+)</name>
        <dbReference type="ChEBI" id="CHEBI:18420"/>
    </cofactor>
</comment>
<dbReference type="InterPro" id="IPR000092">
    <property type="entry name" value="Polyprenyl_synt"/>
</dbReference>
<name>A0AAU0UQN9_9FIRM</name>
<evidence type="ECO:0000313" key="7">
    <source>
        <dbReference type="EMBL" id="WRO22544.1"/>
    </source>
</evidence>
<dbReference type="AlphaFoldDB" id="A0AAU0UQN9"/>
<dbReference type="SFLD" id="SFLDS00005">
    <property type="entry name" value="Isoprenoid_Synthase_Type_I"/>
    <property type="match status" value="1"/>
</dbReference>
<dbReference type="Proteomes" id="UP001329915">
    <property type="component" value="Chromosome"/>
</dbReference>
<reference evidence="7 8" key="1">
    <citation type="submission" date="2023-04" db="EMBL/GenBank/DDBJ databases">
        <authorList>
            <person name="Hsu D."/>
        </authorList>
    </citation>
    <scope>NUCLEOTIDE SEQUENCE [LARGE SCALE GENOMIC DNA]</scope>
    <source>
        <strain evidence="7 8">MK1</strain>
    </source>
</reference>
<dbReference type="InterPro" id="IPR008949">
    <property type="entry name" value="Isoprenoid_synthase_dom_sf"/>
</dbReference>
<protein>
    <submittedName>
        <fullName evidence="7">Polyprenyl synthetase family protein</fullName>
    </submittedName>
</protein>
<accession>A0AAU0UQN9</accession>
<dbReference type="EMBL" id="CP121694">
    <property type="protein sequence ID" value="WRO22544.1"/>
    <property type="molecule type" value="Genomic_DNA"/>
</dbReference>
<dbReference type="InterPro" id="IPR033749">
    <property type="entry name" value="Polyprenyl_synt_CS"/>
</dbReference>
<evidence type="ECO:0000256" key="4">
    <source>
        <dbReference type="ARBA" id="ARBA00022723"/>
    </source>
</evidence>
<evidence type="ECO:0000256" key="3">
    <source>
        <dbReference type="ARBA" id="ARBA00022679"/>
    </source>
</evidence>
<dbReference type="GO" id="GO:0046872">
    <property type="term" value="F:metal ion binding"/>
    <property type="evidence" value="ECO:0007669"/>
    <property type="project" value="UniProtKB-KW"/>
</dbReference>
<evidence type="ECO:0000313" key="8">
    <source>
        <dbReference type="Proteomes" id="UP001329915"/>
    </source>
</evidence>
<evidence type="ECO:0000256" key="2">
    <source>
        <dbReference type="ARBA" id="ARBA00006706"/>
    </source>
</evidence>
<dbReference type="RefSeq" id="WP_366921954.1">
    <property type="nucleotide sequence ID" value="NZ_CP121694.1"/>
</dbReference>
<proteinExistence type="inferred from homology"/>
<dbReference type="PROSITE" id="PS00444">
    <property type="entry name" value="POLYPRENYL_SYNTHASE_2"/>
    <property type="match status" value="1"/>
</dbReference>
<dbReference type="Pfam" id="PF00348">
    <property type="entry name" value="polyprenyl_synt"/>
    <property type="match status" value="1"/>
</dbReference>
<keyword evidence="4" id="KW-0479">Metal-binding</keyword>
<dbReference type="GO" id="GO:0004659">
    <property type="term" value="F:prenyltransferase activity"/>
    <property type="evidence" value="ECO:0007669"/>
    <property type="project" value="InterPro"/>
</dbReference>
<keyword evidence="3 6" id="KW-0808">Transferase</keyword>
<dbReference type="GO" id="GO:0008299">
    <property type="term" value="P:isoprenoid biosynthetic process"/>
    <property type="evidence" value="ECO:0007669"/>
    <property type="project" value="InterPro"/>
</dbReference>
<dbReference type="KEGG" id="dbc:MFMK1_002378"/>
<keyword evidence="8" id="KW-1185">Reference proteome</keyword>
<dbReference type="PANTHER" id="PTHR12001:SF69">
    <property type="entry name" value="ALL TRANS-POLYPRENYL-DIPHOSPHATE SYNTHASE PDSS1"/>
    <property type="match status" value="1"/>
</dbReference>